<comment type="similarity">
    <text evidence="1">Belongs to the glycosyl hydrolase 13 family.</text>
</comment>
<dbReference type="InterPro" id="IPR006047">
    <property type="entry name" value="GH13_cat_dom"/>
</dbReference>
<protein>
    <recommendedName>
        <fullName evidence="5">oligo-1,6-glucosidase</fullName>
        <ecNumber evidence="5">3.2.1.10</ecNumber>
    </recommendedName>
</protein>
<dbReference type="SUPFAM" id="SSF51011">
    <property type="entry name" value="Glycosyl hydrolase domain"/>
    <property type="match status" value="1"/>
</dbReference>
<evidence type="ECO:0000313" key="7">
    <source>
        <dbReference type="EMBL" id="MBB3111881.1"/>
    </source>
</evidence>
<organism evidence="7 8">
    <name type="scientific">Paenibacillus phyllosphaerae</name>
    <dbReference type="NCBI Taxonomy" id="274593"/>
    <lineage>
        <taxon>Bacteria</taxon>
        <taxon>Bacillati</taxon>
        <taxon>Bacillota</taxon>
        <taxon>Bacilli</taxon>
        <taxon>Bacillales</taxon>
        <taxon>Paenibacillaceae</taxon>
        <taxon>Paenibacillus</taxon>
    </lineage>
</organism>
<evidence type="ECO:0000256" key="4">
    <source>
        <dbReference type="ARBA" id="ARBA00036217"/>
    </source>
</evidence>
<dbReference type="Gene3D" id="3.20.20.80">
    <property type="entry name" value="Glycosidases"/>
    <property type="match status" value="1"/>
</dbReference>
<keyword evidence="3 7" id="KW-0326">Glycosidase</keyword>
<dbReference type="FunFam" id="2.60.40.1180:FF:000007">
    <property type="entry name" value="Sucrose isomerase"/>
    <property type="match status" value="1"/>
</dbReference>
<evidence type="ECO:0000256" key="2">
    <source>
        <dbReference type="ARBA" id="ARBA00022801"/>
    </source>
</evidence>
<dbReference type="InterPro" id="IPR017853">
    <property type="entry name" value="GH"/>
</dbReference>
<dbReference type="EC" id="3.2.1.10" evidence="5"/>
<evidence type="ECO:0000259" key="6">
    <source>
        <dbReference type="SMART" id="SM00642"/>
    </source>
</evidence>
<keyword evidence="8" id="KW-1185">Reference proteome</keyword>
<dbReference type="NCBIfam" id="NF008183">
    <property type="entry name" value="PRK10933.1"/>
    <property type="match status" value="1"/>
</dbReference>
<dbReference type="PANTHER" id="PTHR10357:SF184">
    <property type="entry name" value="OLIGO-1,6-GLUCOSIDASE 1"/>
    <property type="match status" value="1"/>
</dbReference>
<dbReference type="RefSeq" id="WP_183601734.1">
    <property type="nucleotide sequence ID" value="NZ_JACHXK010000009.1"/>
</dbReference>
<feature type="domain" description="Glycosyl hydrolase family 13 catalytic" evidence="6">
    <location>
        <begin position="15"/>
        <end position="425"/>
    </location>
</feature>
<dbReference type="AlphaFoldDB" id="A0A7W5FP09"/>
<dbReference type="Pfam" id="PF00128">
    <property type="entry name" value="Alpha-amylase"/>
    <property type="match status" value="1"/>
</dbReference>
<comment type="catalytic activity">
    <reaction evidence="4">
        <text>Hydrolysis of (1-&gt;6)-alpha-D-glucosidic linkages in some oligosaccharides produced from starch and glycogen by alpha-amylase, and in isomaltose.</text>
        <dbReference type="EC" id="3.2.1.10"/>
    </reaction>
</comment>
<sequence>MNEGSSSWQEAIVYQIYPRSFKDSNGDGIGDLQGIISKLDYLKQLGVDVIWLSPIYRSPFDDNGYDISHYQEIAAEFGTMEDWCLLRDGLHARGMKLVMDLVINHTSDEHPWFEASRSSRDNPYRDFYYWRDGKPDGSEPNNWVSVFGGSAWEYDEGTQQYYLHLFSRKQPDLNWSNGKVRQSLYEMMRWWIALGIDGFRMDVINYISKAAAMPDGEVYDGARYVWGGQHFVSGPRFLEFLEEMNAEVLARGNGGPLLTVGEMPGVTVEQARLYTGDPRYGMNMVFQFEHVDIDGGGTDWFRTDWSPKALKAIFHRWQLGLADQGWNSLYLNNHDQPRAVSRFGDDQVHRRASATMLATMLHTLKGTPYIYQGEEIGMTNVAFPAITDYRDVASLNAYRAFVDGGGGDAGRMLEAIQRKSRDNARTPMQWNREENAGFTTGQPWIGVNPNYVDINAEQAVRDSDSIYHYYRRLITLRKQHPEVLVYGKYEAFADWHEHIYAYTREAASGERWLILLNMTAIDSWLALPEHLAHEHRDVMVSNYEVQPEWEIMELSLRPYEARVYRLR</sequence>
<dbReference type="FunFam" id="3.90.400.10:FF:000002">
    <property type="entry name" value="Sucrose isomerase"/>
    <property type="match status" value="1"/>
</dbReference>
<dbReference type="SUPFAM" id="SSF51445">
    <property type="entry name" value="(Trans)glycosidases"/>
    <property type="match status" value="1"/>
</dbReference>
<dbReference type="PANTHER" id="PTHR10357">
    <property type="entry name" value="ALPHA-AMYLASE FAMILY MEMBER"/>
    <property type="match status" value="1"/>
</dbReference>
<reference evidence="7 8" key="1">
    <citation type="submission" date="2020-08" db="EMBL/GenBank/DDBJ databases">
        <title>Genomic Encyclopedia of Type Strains, Phase III (KMG-III): the genomes of soil and plant-associated and newly described type strains.</title>
        <authorList>
            <person name="Whitman W."/>
        </authorList>
    </citation>
    <scope>NUCLEOTIDE SEQUENCE [LARGE SCALE GENOMIC DNA]</scope>
    <source>
        <strain evidence="7 8">CECT 5862</strain>
    </source>
</reference>
<keyword evidence="2 7" id="KW-0378">Hydrolase</keyword>
<comment type="caution">
    <text evidence="7">The sequence shown here is derived from an EMBL/GenBank/DDBJ whole genome shotgun (WGS) entry which is preliminary data.</text>
</comment>
<dbReference type="CDD" id="cd11333">
    <property type="entry name" value="AmyAc_SI_OligoGlu_DGase"/>
    <property type="match status" value="1"/>
</dbReference>
<dbReference type="InterPro" id="IPR013780">
    <property type="entry name" value="Glyco_hydro_b"/>
</dbReference>
<dbReference type="Gene3D" id="3.90.400.10">
    <property type="entry name" value="Oligo-1,6-glucosidase, Domain 2"/>
    <property type="match status" value="1"/>
</dbReference>
<dbReference type="FunFam" id="3.20.20.80:FF:000064">
    <property type="entry name" value="Oligo-1,6-glucosidase"/>
    <property type="match status" value="2"/>
</dbReference>
<dbReference type="Proteomes" id="UP000570361">
    <property type="component" value="Unassembled WGS sequence"/>
</dbReference>
<dbReference type="SMART" id="SM00642">
    <property type="entry name" value="Aamy"/>
    <property type="match status" value="1"/>
</dbReference>
<evidence type="ECO:0000256" key="3">
    <source>
        <dbReference type="ARBA" id="ARBA00023295"/>
    </source>
</evidence>
<gene>
    <name evidence="7" type="ORF">FHS18_003949</name>
</gene>
<proteinExistence type="inferred from homology"/>
<evidence type="ECO:0000256" key="5">
    <source>
        <dbReference type="ARBA" id="ARBA00038939"/>
    </source>
</evidence>
<name>A0A7W5FP09_9BACL</name>
<accession>A0A7W5FP09</accession>
<dbReference type="EMBL" id="JACHXK010000009">
    <property type="protein sequence ID" value="MBB3111881.1"/>
    <property type="molecule type" value="Genomic_DNA"/>
</dbReference>
<dbReference type="GO" id="GO:0004574">
    <property type="term" value="F:oligo-1,6-glucosidase activity"/>
    <property type="evidence" value="ECO:0007669"/>
    <property type="project" value="UniProtKB-EC"/>
</dbReference>
<evidence type="ECO:0000256" key="1">
    <source>
        <dbReference type="ARBA" id="ARBA00008061"/>
    </source>
</evidence>
<dbReference type="GO" id="GO:0009313">
    <property type="term" value="P:oligosaccharide catabolic process"/>
    <property type="evidence" value="ECO:0007669"/>
    <property type="project" value="TreeGrafter"/>
</dbReference>
<dbReference type="Gene3D" id="2.60.40.1180">
    <property type="entry name" value="Golgi alpha-mannosidase II"/>
    <property type="match status" value="1"/>
</dbReference>
<dbReference type="GO" id="GO:0004556">
    <property type="term" value="F:alpha-amylase activity"/>
    <property type="evidence" value="ECO:0007669"/>
    <property type="project" value="TreeGrafter"/>
</dbReference>
<evidence type="ECO:0000313" key="8">
    <source>
        <dbReference type="Proteomes" id="UP000570361"/>
    </source>
</evidence>
<dbReference type="InterPro" id="IPR045857">
    <property type="entry name" value="O16G_dom_2"/>
</dbReference>